<dbReference type="InterPro" id="IPR015854">
    <property type="entry name" value="ABC_transpr_LolD-like"/>
</dbReference>
<keyword evidence="7" id="KW-1185">Reference proteome</keyword>
<dbReference type="InterPro" id="IPR003593">
    <property type="entry name" value="AAA+_ATPase"/>
</dbReference>
<feature type="domain" description="ABC transporter" evidence="5">
    <location>
        <begin position="3"/>
        <end position="221"/>
    </location>
</feature>
<dbReference type="InterPro" id="IPR003439">
    <property type="entry name" value="ABC_transporter-like_ATP-bd"/>
</dbReference>
<evidence type="ECO:0000256" key="2">
    <source>
        <dbReference type="ARBA" id="ARBA00022741"/>
    </source>
</evidence>
<dbReference type="InterPro" id="IPR017871">
    <property type="entry name" value="ABC_transporter-like_CS"/>
</dbReference>
<reference evidence="6 7" key="1">
    <citation type="submission" date="2016-03" db="EMBL/GenBank/DDBJ databases">
        <authorList>
            <person name="Ploux O."/>
        </authorList>
    </citation>
    <scope>NUCLEOTIDE SEQUENCE [LARGE SCALE GENOMIC DNA]</scope>
    <source>
        <strain evidence="6 7">R0</strain>
    </source>
</reference>
<gene>
    <name evidence="6" type="ORF">AZI86_08315</name>
</gene>
<accession>A0A150WR93</accession>
<dbReference type="GO" id="GO:0022857">
    <property type="term" value="F:transmembrane transporter activity"/>
    <property type="evidence" value="ECO:0007669"/>
    <property type="project" value="TreeGrafter"/>
</dbReference>
<dbReference type="PANTHER" id="PTHR24220">
    <property type="entry name" value="IMPORT ATP-BINDING PROTEIN"/>
    <property type="match status" value="1"/>
</dbReference>
<dbReference type="FunFam" id="3.40.50.300:FF:000032">
    <property type="entry name" value="Export ABC transporter ATP-binding protein"/>
    <property type="match status" value="1"/>
</dbReference>
<protein>
    <submittedName>
        <fullName evidence="6">ABC transporter ATP-binding protein</fullName>
    </submittedName>
</protein>
<dbReference type="SUPFAM" id="SSF52540">
    <property type="entry name" value="P-loop containing nucleoside triphosphate hydrolases"/>
    <property type="match status" value="1"/>
</dbReference>
<evidence type="ECO:0000313" key="6">
    <source>
        <dbReference type="EMBL" id="KYG67012.1"/>
    </source>
</evidence>
<comment type="similarity">
    <text evidence="4">Belongs to the ABC transporter superfamily. Macrolide exporter (TC 3.A.1.122) family.</text>
</comment>
<dbReference type="GO" id="GO:0016887">
    <property type="term" value="F:ATP hydrolysis activity"/>
    <property type="evidence" value="ECO:0007669"/>
    <property type="project" value="InterPro"/>
</dbReference>
<dbReference type="PROSITE" id="PS50893">
    <property type="entry name" value="ABC_TRANSPORTER_2"/>
    <property type="match status" value="1"/>
</dbReference>
<keyword evidence="2" id="KW-0547">Nucleotide-binding</keyword>
<dbReference type="GO" id="GO:0098796">
    <property type="term" value="C:membrane protein complex"/>
    <property type="evidence" value="ECO:0007669"/>
    <property type="project" value="UniProtKB-ARBA"/>
</dbReference>
<evidence type="ECO:0000256" key="1">
    <source>
        <dbReference type="ARBA" id="ARBA00022448"/>
    </source>
</evidence>
<dbReference type="InterPro" id="IPR017911">
    <property type="entry name" value="MacB-like_ATP-bd"/>
</dbReference>
<dbReference type="Pfam" id="PF00005">
    <property type="entry name" value="ABC_tran"/>
    <property type="match status" value="1"/>
</dbReference>
<sequence length="221" mass="24163">MSLILKSVKKGFHQGDTEINVLNGLNAIIEPGQVVSIVGQSGSGKSTLLSLLAGLERADTGQILVDGVDLVPLTEQEMTLFRAQNIAIVFQQYHLIAHLTALENVMLGLEILKIDNAKEKAETALKELGLGHRLNHFPSQLSGGESQRVAIARALVVQPKILLADEPSGNLDTHTGDKVMDVFFEVVRKYKITTILVTHSEGLAQRCERTLRLQEGQLREV</sequence>
<dbReference type="GO" id="GO:0005524">
    <property type="term" value="F:ATP binding"/>
    <property type="evidence" value="ECO:0007669"/>
    <property type="project" value="UniProtKB-KW"/>
</dbReference>
<keyword evidence="3 6" id="KW-0067">ATP-binding</keyword>
<evidence type="ECO:0000256" key="4">
    <source>
        <dbReference type="ARBA" id="ARBA00038388"/>
    </source>
</evidence>
<dbReference type="OrthoDB" id="9766351at2"/>
<organism evidence="6 7">
    <name type="scientific">Bdellovibrio bacteriovorus</name>
    <dbReference type="NCBI Taxonomy" id="959"/>
    <lineage>
        <taxon>Bacteria</taxon>
        <taxon>Pseudomonadati</taxon>
        <taxon>Bdellovibrionota</taxon>
        <taxon>Bdellovibrionia</taxon>
        <taxon>Bdellovibrionales</taxon>
        <taxon>Pseudobdellovibrionaceae</taxon>
        <taxon>Bdellovibrio</taxon>
    </lineage>
</organism>
<dbReference type="Proteomes" id="UP000075320">
    <property type="component" value="Unassembled WGS sequence"/>
</dbReference>
<proteinExistence type="inferred from homology"/>
<dbReference type="InterPro" id="IPR027417">
    <property type="entry name" value="P-loop_NTPase"/>
</dbReference>
<evidence type="ECO:0000259" key="5">
    <source>
        <dbReference type="PROSITE" id="PS50893"/>
    </source>
</evidence>
<name>A0A150WR93_BDEBC</name>
<dbReference type="CDD" id="cd03255">
    <property type="entry name" value="ABC_MJ0796_LolCDE_FtsE"/>
    <property type="match status" value="1"/>
</dbReference>
<evidence type="ECO:0000313" key="7">
    <source>
        <dbReference type="Proteomes" id="UP000075320"/>
    </source>
</evidence>
<dbReference type="SMART" id="SM00382">
    <property type="entry name" value="AAA"/>
    <property type="match status" value="1"/>
</dbReference>
<evidence type="ECO:0000256" key="3">
    <source>
        <dbReference type="ARBA" id="ARBA00022840"/>
    </source>
</evidence>
<keyword evidence="1" id="KW-0813">Transport</keyword>
<dbReference type="GO" id="GO:0005886">
    <property type="term" value="C:plasma membrane"/>
    <property type="evidence" value="ECO:0007669"/>
    <property type="project" value="TreeGrafter"/>
</dbReference>
<dbReference type="Gene3D" id="3.40.50.300">
    <property type="entry name" value="P-loop containing nucleotide triphosphate hydrolases"/>
    <property type="match status" value="1"/>
</dbReference>
<dbReference type="RefSeq" id="WP_061834589.1">
    <property type="nucleotide sequence ID" value="NZ_LUKE01000001.1"/>
</dbReference>
<dbReference type="EMBL" id="LUKE01000001">
    <property type="protein sequence ID" value="KYG67012.1"/>
    <property type="molecule type" value="Genomic_DNA"/>
</dbReference>
<dbReference type="AlphaFoldDB" id="A0A150WR93"/>
<comment type="caution">
    <text evidence="6">The sequence shown here is derived from an EMBL/GenBank/DDBJ whole genome shotgun (WGS) entry which is preliminary data.</text>
</comment>
<dbReference type="PROSITE" id="PS00211">
    <property type="entry name" value="ABC_TRANSPORTER_1"/>
    <property type="match status" value="1"/>
</dbReference>
<dbReference type="PANTHER" id="PTHR24220:SF689">
    <property type="entry name" value="LIPOPROTEIN-RELEASING SYSTEM ATP-BINDING PROTEIN LOLD"/>
    <property type="match status" value="1"/>
</dbReference>